<dbReference type="GO" id="GO:0071555">
    <property type="term" value="P:cell wall organization"/>
    <property type="evidence" value="ECO:0007669"/>
    <property type="project" value="UniProtKB-KW"/>
</dbReference>
<accession>S8FCF9</accession>
<feature type="transmembrane region" description="Helical" evidence="14">
    <location>
        <begin position="796"/>
        <end position="818"/>
    </location>
</feature>
<gene>
    <name evidence="16" type="ORF">FOMPIDRAFT_1147599</name>
</gene>
<dbReference type="InterPro" id="IPR017850">
    <property type="entry name" value="Alkaline_phosphatase_core_sf"/>
</dbReference>
<dbReference type="CDD" id="cd16020">
    <property type="entry name" value="GPI_EPT_1"/>
    <property type="match status" value="1"/>
</dbReference>
<dbReference type="InParanoid" id="S8FCF9"/>
<sequence length="943" mass="104542">MAAGERSIRCLLFIGLVFHLVYIGTVFDCYFTSPVVHGMRRFGRRSGEAKRLVLVVADGLRADLAFAQYPFPSIPAAPEFAAPYLRSIVESRGAFGVSHTRVPTESRPGHVALIGGMYEDVSAVTKGWKTNPVDFDSVFNQSSHTFSFGSPDILPMFARGATPGKVDMWCYDEDDEDFTKDATALDVWVLERLRTLFHNASTDPSLDSMLRQDQTVFFLHLLGLDTTGHSYRPHSAEYMANIQVVDEIARQVEQLFTEFYKDSETAYVFTADHGMSTIGNHGDGHPDNTRTPLIAWGKGVRGPRPDSTPSSHDDYSASWRLSHLLRRDVEQADVAVLMAAIIGVDWPVNSVGVLPDVDPTRPGYLNPSGGERDLAEAALVNARVLLEHYRVKHELKRAHTLLYKPFPYFASTPSGDPGSEYVRDIEQLIDQGRYTSARSMAQKLIQATLDGLRYLETYDRTLIRGMVLAAYLGWIAFGAVSIALPADNAGVAEGLGRSLILDVAAVSCLATFWAAFAKQHSPLTFYVYICFPVYFWHQSLLRSQGVLRKFYKDVSQHPSNLLRFLFRGLGVVGALEAMAIGYTYRQVWSAGFIVIGLLWPLVFVRREVWSKHTRLMLGWSVACLTTAMFPILSVDKQEDLGAITAGAICMLTAGIVASIKLRVDPAEARRFRLAVAFQCFMIVASLLVTVASARSLRAKAGLPQVNQALGWVIFMVASAFPFVYNTRRLLGLARLVVFFLAFSVCFVILSISVEGLFYFAFSATLLSWVEVEATVRSSRIPGGAMKLSAYKPRADDLRIALFFLFFVQVAFFGTGNVASISSFYLEPVYRLVPVFNPFLMAVLLIFKIIAPYIILAMCLHLLNKRLHLPPFSLFLVALTLTDVMTMTFFFNVTDTGSWLEIGQSITFFVISSLLLVWAAGTCAVGELLMADSDGPDQKKAKIG</sequence>
<keyword evidence="8 14" id="KW-0256">Endoplasmic reticulum</keyword>
<keyword evidence="7 14" id="KW-0812">Transmembrane</keyword>
<dbReference type="InterPro" id="IPR037671">
    <property type="entry name" value="PIGN_N"/>
</dbReference>
<keyword evidence="11" id="KW-0325">Glycoprotein</keyword>
<dbReference type="PANTHER" id="PTHR12250">
    <property type="entry name" value="PHOSPHATIDYLINOSITOL GLYCAN, CLASS N"/>
    <property type="match status" value="1"/>
</dbReference>
<feature type="transmembrane region" description="Helical" evidence="14">
    <location>
        <begin position="838"/>
        <end position="859"/>
    </location>
</feature>
<evidence type="ECO:0000256" key="5">
    <source>
        <dbReference type="ARBA" id="ARBA00022502"/>
    </source>
</evidence>
<dbReference type="SUPFAM" id="SSF53649">
    <property type="entry name" value="Alkaline phosphatase-like"/>
    <property type="match status" value="1"/>
</dbReference>
<dbReference type="InterPro" id="IPR007070">
    <property type="entry name" value="GPI_EtnP_transferase_1"/>
</dbReference>
<feature type="transmembrane region" description="Helical" evidence="14">
    <location>
        <begin position="561"/>
        <end position="581"/>
    </location>
</feature>
<comment type="function">
    <text evidence="13 14">Ethanolamine phosphate transferase involved in glycosylphosphatidylinositol-anchor biosynthesis. Transfers ethanolamine phosphate to the first alpha-1,4-linked mannose of the glycosylphosphatidylinositol precursor of GPI-anchor.</text>
</comment>
<keyword evidence="5 14" id="KW-0337">GPI-anchor biosynthesis</keyword>
<evidence type="ECO:0000259" key="15">
    <source>
        <dbReference type="Pfam" id="PF04987"/>
    </source>
</evidence>
<feature type="transmembrane region" description="Helical" evidence="14">
    <location>
        <begin position="905"/>
        <end position="929"/>
    </location>
</feature>
<evidence type="ECO:0000256" key="6">
    <source>
        <dbReference type="ARBA" id="ARBA00022679"/>
    </source>
</evidence>
<dbReference type="EC" id="2.-.-.-" evidence="14"/>
<feature type="domain" description="GPI ethanolamine phosphate transferase 1 C-terminal" evidence="15">
    <location>
        <begin position="450"/>
        <end position="897"/>
    </location>
</feature>
<dbReference type="InterPro" id="IPR017852">
    <property type="entry name" value="GPI_EtnP_transferase_1_C"/>
</dbReference>
<evidence type="ECO:0000256" key="8">
    <source>
        <dbReference type="ARBA" id="ARBA00022824"/>
    </source>
</evidence>
<comment type="subcellular location">
    <subcellularLocation>
        <location evidence="1 14">Endoplasmic reticulum membrane</location>
        <topology evidence="1 14">Multi-pass membrane protein</topology>
    </subcellularLocation>
</comment>
<feature type="transmembrane region" description="Helical" evidence="14">
    <location>
        <begin position="587"/>
        <end position="604"/>
    </location>
</feature>
<keyword evidence="6 14" id="KW-0808">Transferase</keyword>
<evidence type="ECO:0000256" key="10">
    <source>
        <dbReference type="ARBA" id="ARBA00023136"/>
    </source>
</evidence>
<evidence type="ECO:0000256" key="11">
    <source>
        <dbReference type="ARBA" id="ARBA00023180"/>
    </source>
</evidence>
<organism evidence="16 17">
    <name type="scientific">Fomitopsis schrenkii</name>
    <name type="common">Brown rot fungus</name>
    <dbReference type="NCBI Taxonomy" id="2126942"/>
    <lineage>
        <taxon>Eukaryota</taxon>
        <taxon>Fungi</taxon>
        <taxon>Dikarya</taxon>
        <taxon>Basidiomycota</taxon>
        <taxon>Agaricomycotina</taxon>
        <taxon>Agaricomycetes</taxon>
        <taxon>Polyporales</taxon>
        <taxon>Fomitopsis</taxon>
    </lineage>
</organism>
<dbReference type="Pfam" id="PF04987">
    <property type="entry name" value="PigN"/>
    <property type="match status" value="1"/>
</dbReference>
<feature type="transmembrane region" description="Helical" evidence="14">
    <location>
        <begin position="498"/>
        <end position="517"/>
    </location>
</feature>
<keyword evidence="9 14" id="KW-1133">Transmembrane helix</keyword>
<dbReference type="Gene3D" id="3.40.720.10">
    <property type="entry name" value="Alkaline Phosphatase, subunit A"/>
    <property type="match status" value="1"/>
</dbReference>
<dbReference type="HOGENOM" id="CLU_007676_0_0_1"/>
<feature type="transmembrane region" description="Helical" evidence="14">
    <location>
        <begin position="671"/>
        <end position="693"/>
    </location>
</feature>
<dbReference type="STRING" id="743788.S8FCF9"/>
<dbReference type="GO" id="GO:0051377">
    <property type="term" value="F:mannose-ethanolamine phosphotransferase activity"/>
    <property type="evidence" value="ECO:0007669"/>
    <property type="project" value="UniProtKB-UniRule"/>
</dbReference>
<evidence type="ECO:0000256" key="12">
    <source>
        <dbReference type="ARBA" id="ARBA00023316"/>
    </source>
</evidence>
<protein>
    <recommendedName>
        <fullName evidence="4 14">GPI ethanolamine phosphate transferase 1</fullName>
        <ecNumber evidence="14">2.-.-.-</ecNumber>
    </recommendedName>
</protein>
<proteinExistence type="inferred from homology"/>
<dbReference type="EMBL" id="KE504158">
    <property type="protein sequence ID" value="EPS99245.1"/>
    <property type="molecule type" value="Genomic_DNA"/>
</dbReference>
<name>S8FCF9_FOMSC</name>
<feature type="transmembrane region" description="Helical" evidence="14">
    <location>
        <begin position="640"/>
        <end position="659"/>
    </location>
</feature>
<evidence type="ECO:0000256" key="4">
    <source>
        <dbReference type="ARBA" id="ARBA00020831"/>
    </source>
</evidence>
<dbReference type="AlphaFoldDB" id="S8FCF9"/>
<feature type="transmembrane region" description="Helical" evidence="14">
    <location>
        <begin position="705"/>
        <end position="724"/>
    </location>
</feature>
<dbReference type="Pfam" id="PF01663">
    <property type="entry name" value="Phosphodiest"/>
    <property type="match status" value="1"/>
</dbReference>
<dbReference type="OrthoDB" id="2748310at2759"/>
<feature type="transmembrane region" description="Helical" evidence="14">
    <location>
        <begin position="871"/>
        <end position="893"/>
    </location>
</feature>
<evidence type="ECO:0000256" key="1">
    <source>
        <dbReference type="ARBA" id="ARBA00004477"/>
    </source>
</evidence>
<dbReference type="GO" id="GO:0006506">
    <property type="term" value="P:GPI anchor biosynthetic process"/>
    <property type="evidence" value="ECO:0007669"/>
    <property type="project" value="UniProtKB-UniPathway"/>
</dbReference>
<keyword evidence="17" id="KW-1185">Reference proteome</keyword>
<feature type="transmembrane region" description="Helical" evidence="14">
    <location>
        <begin position="731"/>
        <end position="751"/>
    </location>
</feature>
<dbReference type="FunCoup" id="S8FCF9">
    <property type="interactions" value="186"/>
</dbReference>
<evidence type="ECO:0000256" key="9">
    <source>
        <dbReference type="ARBA" id="ARBA00022989"/>
    </source>
</evidence>
<dbReference type="Proteomes" id="UP000015241">
    <property type="component" value="Unassembled WGS sequence"/>
</dbReference>
<dbReference type="eggNOG" id="KOG2124">
    <property type="taxonomic scope" value="Eukaryota"/>
</dbReference>
<comment type="pathway">
    <text evidence="2 14">Glycolipid biosynthesis; glycosylphosphatidylinositol-anchor biosynthesis.</text>
</comment>
<dbReference type="UniPathway" id="UPA00196"/>
<evidence type="ECO:0000256" key="13">
    <source>
        <dbReference type="ARBA" id="ARBA00024850"/>
    </source>
</evidence>
<evidence type="ECO:0000313" key="16">
    <source>
        <dbReference type="EMBL" id="EPS99245.1"/>
    </source>
</evidence>
<feature type="transmembrane region" description="Helical" evidence="14">
    <location>
        <begin position="616"/>
        <end position="634"/>
    </location>
</feature>
<dbReference type="GO" id="GO:0005789">
    <property type="term" value="C:endoplasmic reticulum membrane"/>
    <property type="evidence" value="ECO:0007669"/>
    <property type="project" value="UniProtKB-SubCell"/>
</dbReference>
<feature type="transmembrane region" description="Helical" evidence="14">
    <location>
        <begin position="462"/>
        <end position="486"/>
    </location>
</feature>
<dbReference type="FunFam" id="3.40.720.10:FF:000015">
    <property type="entry name" value="GPI ethanolamine phosphate transferase 1"/>
    <property type="match status" value="1"/>
</dbReference>
<keyword evidence="12" id="KW-0961">Cell wall biogenesis/degradation</keyword>
<feature type="transmembrane region" description="Helical" evidence="14">
    <location>
        <begin position="523"/>
        <end position="541"/>
    </location>
</feature>
<evidence type="ECO:0000256" key="3">
    <source>
        <dbReference type="ARBA" id="ARBA00008400"/>
    </source>
</evidence>
<dbReference type="InterPro" id="IPR002591">
    <property type="entry name" value="Phosphodiest/P_Trfase"/>
</dbReference>
<keyword evidence="10 14" id="KW-0472">Membrane</keyword>
<dbReference type="PANTHER" id="PTHR12250:SF0">
    <property type="entry name" value="GPI ETHANOLAMINE PHOSPHATE TRANSFERASE 1"/>
    <property type="match status" value="1"/>
</dbReference>
<reference evidence="16 17" key="1">
    <citation type="journal article" date="2012" name="Science">
        <title>The Paleozoic origin of enzymatic lignin decomposition reconstructed from 31 fungal genomes.</title>
        <authorList>
            <person name="Floudas D."/>
            <person name="Binder M."/>
            <person name="Riley R."/>
            <person name="Barry K."/>
            <person name="Blanchette R.A."/>
            <person name="Henrissat B."/>
            <person name="Martinez A.T."/>
            <person name="Otillar R."/>
            <person name="Spatafora J.W."/>
            <person name="Yadav J.S."/>
            <person name="Aerts A."/>
            <person name="Benoit I."/>
            <person name="Boyd A."/>
            <person name="Carlson A."/>
            <person name="Copeland A."/>
            <person name="Coutinho P.M."/>
            <person name="de Vries R.P."/>
            <person name="Ferreira P."/>
            <person name="Findley K."/>
            <person name="Foster B."/>
            <person name="Gaskell J."/>
            <person name="Glotzer D."/>
            <person name="Gorecki P."/>
            <person name="Heitman J."/>
            <person name="Hesse C."/>
            <person name="Hori C."/>
            <person name="Igarashi K."/>
            <person name="Jurgens J.A."/>
            <person name="Kallen N."/>
            <person name="Kersten P."/>
            <person name="Kohler A."/>
            <person name="Kuees U."/>
            <person name="Kumar T.K.A."/>
            <person name="Kuo A."/>
            <person name="LaButti K."/>
            <person name="Larrondo L.F."/>
            <person name="Lindquist E."/>
            <person name="Ling A."/>
            <person name="Lombard V."/>
            <person name="Lucas S."/>
            <person name="Lundell T."/>
            <person name="Martin R."/>
            <person name="McLaughlin D.J."/>
            <person name="Morgenstern I."/>
            <person name="Morin E."/>
            <person name="Murat C."/>
            <person name="Nagy L.G."/>
            <person name="Nolan M."/>
            <person name="Ohm R.A."/>
            <person name="Patyshakuliyeva A."/>
            <person name="Rokas A."/>
            <person name="Ruiz-Duenas F.J."/>
            <person name="Sabat G."/>
            <person name="Salamov A."/>
            <person name="Samejima M."/>
            <person name="Schmutz J."/>
            <person name="Slot J.C."/>
            <person name="St John F."/>
            <person name="Stenlid J."/>
            <person name="Sun H."/>
            <person name="Sun S."/>
            <person name="Syed K."/>
            <person name="Tsang A."/>
            <person name="Wiebenga A."/>
            <person name="Young D."/>
            <person name="Pisabarro A."/>
            <person name="Eastwood D.C."/>
            <person name="Martin F."/>
            <person name="Cullen D."/>
            <person name="Grigoriev I.V."/>
            <person name="Hibbett D.S."/>
        </authorList>
    </citation>
    <scope>NUCLEOTIDE SEQUENCE</scope>
    <source>
        <strain evidence="17">FP-58527</strain>
    </source>
</reference>
<comment type="similarity">
    <text evidence="3 14">Belongs to the PIGG/PIGN/PIGO family. PIGN subfamily.</text>
</comment>
<evidence type="ECO:0000256" key="2">
    <source>
        <dbReference type="ARBA" id="ARBA00004687"/>
    </source>
</evidence>
<evidence type="ECO:0000256" key="7">
    <source>
        <dbReference type="ARBA" id="ARBA00022692"/>
    </source>
</evidence>
<evidence type="ECO:0000313" key="17">
    <source>
        <dbReference type="Proteomes" id="UP000015241"/>
    </source>
</evidence>
<evidence type="ECO:0000256" key="14">
    <source>
        <dbReference type="RuleBase" id="RU367138"/>
    </source>
</evidence>